<dbReference type="PROSITE" id="PS51007">
    <property type="entry name" value="CYTC"/>
    <property type="match status" value="1"/>
</dbReference>
<organism evidence="9 10">
    <name type="scientific">Deinococcus radiophilus</name>
    <dbReference type="NCBI Taxonomy" id="32062"/>
    <lineage>
        <taxon>Bacteria</taxon>
        <taxon>Thermotogati</taxon>
        <taxon>Deinococcota</taxon>
        <taxon>Deinococci</taxon>
        <taxon>Deinococcales</taxon>
        <taxon>Deinococcaceae</taxon>
        <taxon>Deinococcus</taxon>
    </lineage>
</organism>
<keyword evidence="5 6" id="KW-0408">Iron</keyword>
<proteinExistence type="predicted"/>
<sequence length="284" mass="30570">MERNDAVMPLVAIFFAALFGVITLFLFNTATAPEPVVVDPAVMASIETEWPEIGPTLYEANCAGCHGAEGEGGAGPALAGNTNITEDPAYAYNIIHKGQGGMPAFEGVLEENEIYAVANFVLHNWGNDIAEPLSPAMIAEGAGEIDPEVLKNRGRMVPDHIALPEIFFLSFAMLLLAYGFIGLYSYWAEGSELKPGIHKVRATPVATMMMVLTLASTLLFSVLFARQMMADYAAWNAGVTPNVSREGLWAGLLVLSLAIAVGLYKKYFMDGEVLVEDASGEFPW</sequence>
<keyword evidence="7" id="KW-0812">Transmembrane</keyword>
<comment type="caution">
    <text evidence="9">The sequence shown here is derived from an EMBL/GenBank/DDBJ whole genome shotgun (WGS) entry which is preliminary data.</text>
</comment>
<evidence type="ECO:0000256" key="4">
    <source>
        <dbReference type="ARBA" id="ARBA00022982"/>
    </source>
</evidence>
<reference evidence="9 10" key="1">
    <citation type="submission" date="2018-12" db="EMBL/GenBank/DDBJ databases">
        <title>Deinococcus radiophilus ATCC 27603 genome sequencing and assembly.</title>
        <authorList>
            <person name="Maclea K.S."/>
            <person name="Maynard C.R."/>
        </authorList>
    </citation>
    <scope>NUCLEOTIDE SEQUENCE [LARGE SCALE GENOMIC DNA]</scope>
    <source>
        <strain evidence="9 10">ATCC 27603</strain>
    </source>
</reference>
<dbReference type="RefSeq" id="WP_126353036.1">
    <property type="nucleotide sequence ID" value="NZ_CP086380.1"/>
</dbReference>
<dbReference type="OrthoDB" id="7933886at2"/>
<dbReference type="Proteomes" id="UP000277766">
    <property type="component" value="Unassembled WGS sequence"/>
</dbReference>
<keyword evidence="2 6" id="KW-0349">Heme</keyword>
<dbReference type="InterPro" id="IPR036909">
    <property type="entry name" value="Cyt_c-like_dom_sf"/>
</dbReference>
<dbReference type="InterPro" id="IPR009056">
    <property type="entry name" value="Cyt_c-like_dom"/>
</dbReference>
<evidence type="ECO:0000313" key="9">
    <source>
        <dbReference type="EMBL" id="RTR25263.1"/>
    </source>
</evidence>
<dbReference type="PRINTS" id="PR00605">
    <property type="entry name" value="CYTCHROMECIC"/>
</dbReference>
<keyword evidence="7" id="KW-0472">Membrane</keyword>
<dbReference type="AlphaFoldDB" id="A0A431VQ48"/>
<dbReference type="GO" id="GO:0020037">
    <property type="term" value="F:heme binding"/>
    <property type="evidence" value="ECO:0007669"/>
    <property type="project" value="InterPro"/>
</dbReference>
<accession>A0A431VQ48</accession>
<evidence type="ECO:0000256" key="1">
    <source>
        <dbReference type="ARBA" id="ARBA00022448"/>
    </source>
</evidence>
<dbReference type="PANTHER" id="PTHR35008:SF4">
    <property type="entry name" value="BLL4482 PROTEIN"/>
    <property type="match status" value="1"/>
</dbReference>
<feature type="transmembrane region" description="Helical" evidence="7">
    <location>
        <begin position="205"/>
        <end position="225"/>
    </location>
</feature>
<dbReference type="InterPro" id="IPR008168">
    <property type="entry name" value="Cyt_C_IC"/>
</dbReference>
<evidence type="ECO:0000256" key="2">
    <source>
        <dbReference type="ARBA" id="ARBA00022617"/>
    </source>
</evidence>
<dbReference type="GO" id="GO:0005506">
    <property type="term" value="F:iron ion binding"/>
    <property type="evidence" value="ECO:0007669"/>
    <property type="project" value="InterPro"/>
</dbReference>
<dbReference type="InterPro" id="IPR051459">
    <property type="entry name" value="Cytochrome_c-type_DH"/>
</dbReference>
<evidence type="ECO:0000256" key="6">
    <source>
        <dbReference type="PROSITE-ProRule" id="PRU00433"/>
    </source>
</evidence>
<dbReference type="SUPFAM" id="SSF46626">
    <property type="entry name" value="Cytochrome c"/>
    <property type="match status" value="1"/>
</dbReference>
<keyword evidence="4" id="KW-0249">Electron transport</keyword>
<evidence type="ECO:0000256" key="3">
    <source>
        <dbReference type="ARBA" id="ARBA00022723"/>
    </source>
</evidence>
<keyword evidence="1" id="KW-0813">Transport</keyword>
<gene>
    <name evidence="9" type="ORF">EJ104_11705</name>
</gene>
<dbReference type="EMBL" id="RXPE01000033">
    <property type="protein sequence ID" value="RTR25263.1"/>
    <property type="molecule type" value="Genomic_DNA"/>
</dbReference>
<keyword evidence="3 6" id="KW-0479">Metal-binding</keyword>
<keyword evidence="7" id="KW-1133">Transmembrane helix</keyword>
<evidence type="ECO:0000313" key="10">
    <source>
        <dbReference type="Proteomes" id="UP000277766"/>
    </source>
</evidence>
<dbReference type="PANTHER" id="PTHR35008">
    <property type="entry name" value="BLL4482 PROTEIN-RELATED"/>
    <property type="match status" value="1"/>
</dbReference>
<name>A0A431VQ48_9DEIO</name>
<dbReference type="Gene3D" id="1.10.760.10">
    <property type="entry name" value="Cytochrome c-like domain"/>
    <property type="match status" value="1"/>
</dbReference>
<feature type="transmembrane region" description="Helical" evidence="7">
    <location>
        <begin position="161"/>
        <end position="185"/>
    </location>
</feature>
<feature type="domain" description="Cytochrome c" evidence="8">
    <location>
        <begin position="49"/>
        <end position="125"/>
    </location>
</feature>
<keyword evidence="10" id="KW-1185">Reference proteome</keyword>
<evidence type="ECO:0000259" key="8">
    <source>
        <dbReference type="PROSITE" id="PS51007"/>
    </source>
</evidence>
<evidence type="ECO:0000256" key="7">
    <source>
        <dbReference type="SAM" id="Phobius"/>
    </source>
</evidence>
<dbReference type="Pfam" id="PF13442">
    <property type="entry name" value="Cytochrome_CBB3"/>
    <property type="match status" value="1"/>
</dbReference>
<protein>
    <submittedName>
        <fullName evidence="9">Cytochrome c</fullName>
    </submittedName>
</protein>
<feature type="transmembrane region" description="Helical" evidence="7">
    <location>
        <begin position="246"/>
        <end position="264"/>
    </location>
</feature>
<evidence type="ECO:0000256" key="5">
    <source>
        <dbReference type="ARBA" id="ARBA00023004"/>
    </source>
</evidence>
<feature type="transmembrane region" description="Helical" evidence="7">
    <location>
        <begin position="6"/>
        <end position="27"/>
    </location>
</feature>
<dbReference type="GO" id="GO:0009055">
    <property type="term" value="F:electron transfer activity"/>
    <property type="evidence" value="ECO:0007669"/>
    <property type="project" value="InterPro"/>
</dbReference>